<protein>
    <recommendedName>
        <fullName evidence="16">Glutathione import ATP-binding protein GsiA</fullName>
        <ecNumber evidence="15">7.4.2.10</ecNumber>
    </recommendedName>
</protein>
<comment type="catalytic activity">
    <reaction evidence="17">
        <text>glutathione(out) + ATP + H2O = glutathione(in) + ADP + phosphate + H(+)</text>
        <dbReference type="Rhea" id="RHEA:29791"/>
        <dbReference type="ChEBI" id="CHEBI:15377"/>
        <dbReference type="ChEBI" id="CHEBI:15378"/>
        <dbReference type="ChEBI" id="CHEBI:30616"/>
        <dbReference type="ChEBI" id="CHEBI:43474"/>
        <dbReference type="ChEBI" id="CHEBI:57925"/>
        <dbReference type="ChEBI" id="CHEBI:456216"/>
        <dbReference type="EC" id="7.4.2.10"/>
    </reaction>
</comment>
<keyword evidence="20" id="KW-1185">Reference proteome</keyword>
<evidence type="ECO:0000256" key="13">
    <source>
        <dbReference type="ARBA" id="ARBA00037530"/>
    </source>
</evidence>
<dbReference type="Pfam" id="PF00005">
    <property type="entry name" value="ABC_tran"/>
    <property type="match status" value="1"/>
</dbReference>
<comment type="function">
    <text evidence="13">Part of the ABC transporter complex GsiABCD involved in glutathione import. Responsible for energy coupling to the transport system.</text>
</comment>
<keyword evidence="4" id="KW-0813">Transport</keyword>
<dbReference type="GO" id="GO:0055085">
    <property type="term" value="P:transmembrane transport"/>
    <property type="evidence" value="ECO:0007669"/>
    <property type="project" value="UniProtKB-ARBA"/>
</dbReference>
<keyword evidence="12" id="KW-0472">Membrane</keyword>
<evidence type="ECO:0000256" key="7">
    <source>
        <dbReference type="ARBA" id="ARBA00022737"/>
    </source>
</evidence>
<dbReference type="AlphaFoldDB" id="A0A193GCM1"/>
<dbReference type="KEGG" id="bfz:BAU07_12250"/>
<dbReference type="EC" id="7.4.2.10" evidence="15"/>
<evidence type="ECO:0000259" key="18">
    <source>
        <dbReference type="PROSITE" id="PS50893"/>
    </source>
</evidence>
<dbReference type="GO" id="GO:0015833">
    <property type="term" value="P:peptide transport"/>
    <property type="evidence" value="ECO:0007669"/>
    <property type="project" value="InterPro"/>
</dbReference>
<dbReference type="FunFam" id="3.40.50.300:FF:000016">
    <property type="entry name" value="Oligopeptide ABC transporter ATP-binding component"/>
    <property type="match status" value="1"/>
</dbReference>
<evidence type="ECO:0000256" key="14">
    <source>
        <dbReference type="ARBA" id="ARBA00038416"/>
    </source>
</evidence>
<dbReference type="GO" id="GO:0016887">
    <property type="term" value="F:ATP hydrolysis activity"/>
    <property type="evidence" value="ECO:0007669"/>
    <property type="project" value="InterPro"/>
</dbReference>
<keyword evidence="10 19" id="KW-0067">ATP-binding</keyword>
<evidence type="ECO:0000256" key="9">
    <source>
        <dbReference type="ARBA" id="ARBA00022801"/>
    </source>
</evidence>
<organism evidence="19 20">
    <name type="scientific">Bordetella flabilis</name>
    <dbReference type="NCBI Taxonomy" id="463014"/>
    <lineage>
        <taxon>Bacteria</taxon>
        <taxon>Pseudomonadati</taxon>
        <taxon>Pseudomonadota</taxon>
        <taxon>Betaproteobacteria</taxon>
        <taxon>Burkholderiales</taxon>
        <taxon>Alcaligenaceae</taxon>
        <taxon>Bordetella</taxon>
    </lineage>
</organism>
<dbReference type="PANTHER" id="PTHR43776">
    <property type="entry name" value="TRANSPORT ATP-BINDING PROTEIN"/>
    <property type="match status" value="1"/>
</dbReference>
<evidence type="ECO:0000256" key="2">
    <source>
        <dbReference type="ARBA" id="ARBA00004533"/>
    </source>
</evidence>
<dbReference type="PROSITE" id="PS50893">
    <property type="entry name" value="ABC_TRANSPORTER_2"/>
    <property type="match status" value="1"/>
</dbReference>
<evidence type="ECO:0000256" key="8">
    <source>
        <dbReference type="ARBA" id="ARBA00022741"/>
    </source>
</evidence>
<dbReference type="SUPFAM" id="SSF52540">
    <property type="entry name" value="P-loop containing nucleoside triphosphate hydrolases"/>
    <property type="match status" value="1"/>
</dbReference>
<evidence type="ECO:0000256" key="17">
    <source>
        <dbReference type="ARBA" id="ARBA00047640"/>
    </source>
</evidence>
<evidence type="ECO:0000256" key="4">
    <source>
        <dbReference type="ARBA" id="ARBA00022448"/>
    </source>
</evidence>
<evidence type="ECO:0000256" key="1">
    <source>
        <dbReference type="ARBA" id="ARBA00004170"/>
    </source>
</evidence>
<evidence type="ECO:0000256" key="12">
    <source>
        <dbReference type="ARBA" id="ARBA00023136"/>
    </source>
</evidence>
<dbReference type="InterPro" id="IPR050319">
    <property type="entry name" value="ABC_transp_ATP-bind"/>
</dbReference>
<reference evidence="19 20" key="1">
    <citation type="submission" date="2016-06" db="EMBL/GenBank/DDBJ databases">
        <title>Complete genome sequences of Bordetella bronchialis and Bordetella flabilis.</title>
        <authorList>
            <person name="LiPuma J.J."/>
            <person name="Spilker T."/>
        </authorList>
    </citation>
    <scope>NUCLEOTIDE SEQUENCE [LARGE SCALE GENOMIC DNA]</scope>
    <source>
        <strain evidence="19 20">AU10664</strain>
    </source>
</reference>
<dbReference type="PANTHER" id="PTHR43776:SF15">
    <property type="entry name" value="GLUTATHIONE IMPORT ATP-BINDING PROTEIN GSIA"/>
    <property type="match status" value="1"/>
</dbReference>
<keyword evidence="6" id="KW-0997">Cell inner membrane</keyword>
<keyword evidence="7" id="KW-0677">Repeat</keyword>
<evidence type="ECO:0000256" key="6">
    <source>
        <dbReference type="ARBA" id="ARBA00022519"/>
    </source>
</evidence>
<evidence type="ECO:0000256" key="15">
    <source>
        <dbReference type="ARBA" id="ARBA00039050"/>
    </source>
</evidence>
<dbReference type="CDD" id="cd03257">
    <property type="entry name" value="ABC_NikE_OppD_transporters"/>
    <property type="match status" value="1"/>
</dbReference>
<dbReference type="Gene3D" id="3.40.50.300">
    <property type="entry name" value="P-loop containing nucleotide triphosphate hydrolases"/>
    <property type="match status" value="1"/>
</dbReference>
<keyword evidence="5" id="KW-1003">Cell membrane</keyword>
<dbReference type="InterPro" id="IPR013563">
    <property type="entry name" value="Oligopep_ABC_C"/>
</dbReference>
<dbReference type="OrthoDB" id="9802772at2"/>
<dbReference type="NCBIfam" id="TIGR01727">
    <property type="entry name" value="oligo_HPY"/>
    <property type="match status" value="1"/>
</dbReference>
<sequence>MSALLQVRNLVKRFESGGGWLGGRKQIVRAVNDVSFDVAPGQSLGLVGESGCGKSTVARLLLRLIDPDEGSIRFDGQDLHAAGAAQMRALRQRIQIVFQDPYASLNPRRTVRQTLAEPLRVHGLGDAARIDAKVAGTLQEVGLPLSALDRYPHEFSGGQRQRIGIARALVLDPELIVADEPVSALDVSVQAQILQLLDRLKRERGLSFVFVSHDLGVVRHFCDTVCVMYLGRIIEHGPTRQVLDAPCHPYSRVLRDSSPVPDPRARIALARITGEIPSATKLPVGCTFHPRCPSAQADCSARVPPLEAGGANGRSVACFHPY</sequence>
<dbReference type="InterPro" id="IPR003593">
    <property type="entry name" value="AAA+_ATPase"/>
</dbReference>
<evidence type="ECO:0000256" key="16">
    <source>
        <dbReference type="ARBA" id="ARBA00041187"/>
    </source>
</evidence>
<accession>A0A193GCM1</accession>
<dbReference type="GO" id="GO:0005886">
    <property type="term" value="C:plasma membrane"/>
    <property type="evidence" value="ECO:0007669"/>
    <property type="project" value="UniProtKB-SubCell"/>
</dbReference>
<dbReference type="EMBL" id="CP016172">
    <property type="protein sequence ID" value="ANN77772.1"/>
    <property type="molecule type" value="Genomic_DNA"/>
</dbReference>
<dbReference type="Pfam" id="PF08352">
    <property type="entry name" value="oligo_HPY"/>
    <property type="match status" value="1"/>
</dbReference>
<dbReference type="InterPro" id="IPR003439">
    <property type="entry name" value="ABC_transporter-like_ATP-bd"/>
</dbReference>
<comment type="similarity">
    <text evidence="14">Belongs to the ABC transporter superfamily. Glutathione importer (TC 3.A.1.5.11) family.</text>
</comment>
<dbReference type="SMART" id="SM00382">
    <property type="entry name" value="AAA"/>
    <property type="match status" value="1"/>
</dbReference>
<comment type="subunit">
    <text evidence="3">The complex is composed of two ATP-binding proteins (GsiA), two transmembrane proteins (GsiC and GsiD) and a solute-binding protein (GsiB).</text>
</comment>
<proteinExistence type="inferred from homology"/>
<dbReference type="Proteomes" id="UP000091926">
    <property type="component" value="Chromosome"/>
</dbReference>
<dbReference type="PROSITE" id="PS00211">
    <property type="entry name" value="ABC_TRANSPORTER_1"/>
    <property type="match status" value="1"/>
</dbReference>
<evidence type="ECO:0000313" key="19">
    <source>
        <dbReference type="EMBL" id="ANN77772.1"/>
    </source>
</evidence>
<evidence type="ECO:0000256" key="3">
    <source>
        <dbReference type="ARBA" id="ARBA00011469"/>
    </source>
</evidence>
<dbReference type="InterPro" id="IPR027417">
    <property type="entry name" value="P-loop_NTPase"/>
</dbReference>
<keyword evidence="9" id="KW-0378">Hydrolase</keyword>
<dbReference type="InterPro" id="IPR017871">
    <property type="entry name" value="ABC_transporter-like_CS"/>
</dbReference>
<evidence type="ECO:0000256" key="11">
    <source>
        <dbReference type="ARBA" id="ARBA00022967"/>
    </source>
</evidence>
<evidence type="ECO:0000256" key="5">
    <source>
        <dbReference type="ARBA" id="ARBA00022475"/>
    </source>
</evidence>
<gene>
    <name evidence="19" type="ORF">BAU07_12250</name>
</gene>
<name>A0A193GCM1_9BORD</name>
<keyword evidence="8" id="KW-0547">Nucleotide-binding</keyword>
<evidence type="ECO:0000313" key="20">
    <source>
        <dbReference type="Proteomes" id="UP000091926"/>
    </source>
</evidence>
<dbReference type="RefSeq" id="WP_066657966.1">
    <property type="nucleotide sequence ID" value="NZ_CBCSCL010000033.1"/>
</dbReference>
<keyword evidence="11" id="KW-1278">Translocase</keyword>
<comment type="subcellular location">
    <subcellularLocation>
        <location evidence="2">Cell inner membrane</location>
    </subcellularLocation>
    <subcellularLocation>
        <location evidence="1">Membrane</location>
        <topology evidence="1">Peripheral membrane protein</topology>
    </subcellularLocation>
</comment>
<dbReference type="STRING" id="463014.BAU07_12250"/>
<evidence type="ECO:0000256" key="10">
    <source>
        <dbReference type="ARBA" id="ARBA00022840"/>
    </source>
</evidence>
<dbReference type="GO" id="GO:0005524">
    <property type="term" value="F:ATP binding"/>
    <property type="evidence" value="ECO:0007669"/>
    <property type="project" value="UniProtKB-KW"/>
</dbReference>
<feature type="domain" description="ABC transporter" evidence="18">
    <location>
        <begin position="5"/>
        <end position="255"/>
    </location>
</feature>